<gene>
    <name evidence="5" type="ORF">BD310DRAFT_876053</name>
</gene>
<evidence type="ECO:0000313" key="6">
    <source>
        <dbReference type="Proteomes" id="UP000292082"/>
    </source>
</evidence>
<dbReference type="Pfam" id="PF07690">
    <property type="entry name" value="MFS_1"/>
    <property type="match status" value="1"/>
</dbReference>
<proteinExistence type="inferred from homology"/>
<dbReference type="PANTHER" id="PTHR11360">
    <property type="entry name" value="MONOCARBOXYLATE TRANSPORTER"/>
    <property type="match status" value="1"/>
</dbReference>
<dbReference type="GO" id="GO:0016020">
    <property type="term" value="C:membrane"/>
    <property type="evidence" value="ECO:0007669"/>
    <property type="project" value="UniProtKB-SubCell"/>
</dbReference>
<name>A0A4Q9PZ58_9APHY</name>
<dbReference type="PANTHER" id="PTHR11360:SF284">
    <property type="entry name" value="EG:103B4.3 PROTEIN-RELATED"/>
    <property type="match status" value="1"/>
</dbReference>
<feature type="transmembrane region" description="Helical" evidence="3">
    <location>
        <begin position="166"/>
        <end position="187"/>
    </location>
</feature>
<dbReference type="InterPro" id="IPR036259">
    <property type="entry name" value="MFS_trans_sf"/>
</dbReference>
<feature type="transmembrane region" description="Helical" evidence="3">
    <location>
        <begin position="278"/>
        <end position="298"/>
    </location>
</feature>
<dbReference type="InterPro" id="IPR050327">
    <property type="entry name" value="Proton-linked_MCT"/>
</dbReference>
<evidence type="ECO:0000313" key="5">
    <source>
        <dbReference type="EMBL" id="TBU59981.1"/>
    </source>
</evidence>
<sequence>MIELVDVPESLGSSSEVSEKAKEVAYEDSFPDGGRGWLVVLGCFIYSASTVGWGCVAPVWGVTEEFFKEHMFPHTSDSVLTTLGSMSCLFMTLGGIVAGKLADRYGYKPFLAAGAIVWVASMLAAAFCTEVWQFFLTMGLMQGISDALVFPLIVSLPSQWFLRWRAFATGIVVAGSSIGGAISSLVYRELLSTIGLRKSLAIFTAVDAVAFACGYAMMQERRPSEKRPQIVWFDRAFFGDPVFWSLAMCFFFTVFGYLGPVFLLPTFTAEKAPGMSSIMLALPLTVLNLSAAAGRILIGFAADKLGPVNALLVAIALSGLTQLVVWTFVTTYAGIIVFSVLYGFFCGCFLSLVSAVAAKIYGADRLAGLSGLLLLFNAPGTSALAAPRHVRVYTPFPPPHHAHIHAPFLLVVPRRSKRKLRLISSTTGYAAGAPIGGAILGATGNNWQVVAGYSGAVQVLGALCLLYARFRRQPRLLAAY</sequence>
<feature type="transmembrane region" description="Helical" evidence="3">
    <location>
        <begin position="310"/>
        <end position="329"/>
    </location>
</feature>
<dbReference type="InterPro" id="IPR011701">
    <property type="entry name" value="MFS"/>
</dbReference>
<keyword evidence="3" id="KW-1133">Transmembrane helix</keyword>
<evidence type="ECO:0000256" key="2">
    <source>
        <dbReference type="ARBA" id="ARBA00006727"/>
    </source>
</evidence>
<dbReference type="Gene3D" id="1.20.1250.20">
    <property type="entry name" value="MFS general substrate transporter like domains"/>
    <property type="match status" value="1"/>
</dbReference>
<feature type="transmembrane region" description="Helical" evidence="3">
    <location>
        <begin position="422"/>
        <end position="444"/>
    </location>
</feature>
<feature type="transmembrane region" description="Helical" evidence="3">
    <location>
        <begin position="335"/>
        <end position="358"/>
    </location>
</feature>
<dbReference type="SUPFAM" id="SSF103473">
    <property type="entry name" value="MFS general substrate transporter"/>
    <property type="match status" value="1"/>
</dbReference>
<dbReference type="Proteomes" id="UP000292082">
    <property type="component" value="Unassembled WGS sequence"/>
</dbReference>
<reference evidence="5 6" key="1">
    <citation type="submission" date="2019-01" db="EMBL/GenBank/DDBJ databases">
        <title>Draft genome sequences of three monokaryotic isolates of the white-rot basidiomycete fungus Dichomitus squalens.</title>
        <authorList>
            <consortium name="DOE Joint Genome Institute"/>
            <person name="Lopez S.C."/>
            <person name="Andreopoulos B."/>
            <person name="Pangilinan J."/>
            <person name="Lipzen A."/>
            <person name="Riley R."/>
            <person name="Ahrendt S."/>
            <person name="Ng V."/>
            <person name="Barry K."/>
            <person name="Daum C."/>
            <person name="Grigoriev I.V."/>
            <person name="Hilden K.S."/>
            <person name="Makela M.R."/>
            <person name="de Vries R.P."/>
        </authorList>
    </citation>
    <scope>NUCLEOTIDE SEQUENCE [LARGE SCALE GENOMIC DNA]</scope>
    <source>
        <strain evidence="5 6">CBS 464.89</strain>
    </source>
</reference>
<feature type="transmembrane region" description="Helical" evidence="3">
    <location>
        <begin position="80"/>
        <end position="98"/>
    </location>
</feature>
<keyword evidence="3" id="KW-0472">Membrane</keyword>
<feature type="transmembrane region" description="Helical" evidence="3">
    <location>
        <begin position="199"/>
        <end position="217"/>
    </location>
</feature>
<evidence type="ECO:0000259" key="4">
    <source>
        <dbReference type="PROSITE" id="PS50850"/>
    </source>
</evidence>
<dbReference type="PROSITE" id="PS50850">
    <property type="entry name" value="MFS"/>
    <property type="match status" value="1"/>
</dbReference>
<protein>
    <submittedName>
        <fullName evidence="5">MFS general substrate transporter</fullName>
    </submittedName>
</protein>
<feature type="transmembrane region" description="Helical" evidence="3">
    <location>
        <begin position="237"/>
        <end position="258"/>
    </location>
</feature>
<organism evidence="5 6">
    <name type="scientific">Dichomitus squalens</name>
    <dbReference type="NCBI Taxonomy" id="114155"/>
    <lineage>
        <taxon>Eukaryota</taxon>
        <taxon>Fungi</taxon>
        <taxon>Dikarya</taxon>
        <taxon>Basidiomycota</taxon>
        <taxon>Agaricomycotina</taxon>
        <taxon>Agaricomycetes</taxon>
        <taxon>Polyporales</taxon>
        <taxon>Polyporaceae</taxon>
        <taxon>Dichomitus</taxon>
    </lineage>
</organism>
<dbReference type="GO" id="GO:0022857">
    <property type="term" value="F:transmembrane transporter activity"/>
    <property type="evidence" value="ECO:0007669"/>
    <property type="project" value="InterPro"/>
</dbReference>
<comment type="similarity">
    <text evidence="2">Belongs to the major facilitator superfamily. Monocarboxylate porter (TC 2.A.1.13) family.</text>
</comment>
<comment type="subcellular location">
    <subcellularLocation>
        <location evidence="1">Membrane</location>
        <topology evidence="1">Multi-pass membrane protein</topology>
    </subcellularLocation>
</comment>
<feature type="transmembrane region" description="Helical" evidence="3">
    <location>
        <begin position="37"/>
        <end position="60"/>
    </location>
</feature>
<accession>A0A4Q9PZ58</accession>
<dbReference type="InterPro" id="IPR020846">
    <property type="entry name" value="MFS_dom"/>
</dbReference>
<keyword evidence="3" id="KW-0812">Transmembrane</keyword>
<dbReference type="EMBL" id="ML145108">
    <property type="protein sequence ID" value="TBU59981.1"/>
    <property type="molecule type" value="Genomic_DNA"/>
</dbReference>
<feature type="domain" description="Major facilitator superfamily (MFS) profile" evidence="4">
    <location>
        <begin position="35"/>
        <end position="473"/>
    </location>
</feature>
<feature type="transmembrane region" description="Helical" evidence="3">
    <location>
        <begin position="450"/>
        <end position="468"/>
    </location>
</feature>
<evidence type="ECO:0000256" key="3">
    <source>
        <dbReference type="SAM" id="Phobius"/>
    </source>
</evidence>
<keyword evidence="6" id="KW-1185">Reference proteome</keyword>
<dbReference type="AlphaFoldDB" id="A0A4Q9PZ58"/>
<feature type="transmembrane region" description="Helical" evidence="3">
    <location>
        <begin position="110"/>
        <end position="127"/>
    </location>
</feature>
<evidence type="ECO:0000256" key="1">
    <source>
        <dbReference type="ARBA" id="ARBA00004141"/>
    </source>
</evidence>